<feature type="binding site" evidence="9 13">
    <location>
        <position position="405"/>
    </location>
    <ligand>
        <name>Mn(2+)</name>
        <dbReference type="ChEBI" id="CHEBI:29035"/>
        <label>1</label>
    </ligand>
</feature>
<feature type="binding site" evidence="9 12">
    <location>
        <position position="124"/>
    </location>
    <ligand>
        <name>substrate</name>
    </ligand>
</feature>
<feature type="binding site" evidence="9 13">
    <location>
        <position position="442"/>
    </location>
    <ligand>
        <name>Mn(2+)</name>
        <dbReference type="ChEBI" id="CHEBI:29035"/>
        <label>2</label>
    </ligand>
</feature>
<evidence type="ECO:0000256" key="7">
    <source>
        <dbReference type="ARBA" id="ARBA00023211"/>
    </source>
</evidence>
<comment type="subunit">
    <text evidence="9">Monomer.</text>
</comment>
<dbReference type="InterPro" id="IPR017850">
    <property type="entry name" value="Alkaline_phosphatase_core_sf"/>
</dbReference>
<feature type="binding site" evidence="9 12">
    <location>
        <position position="334"/>
    </location>
    <ligand>
        <name>substrate</name>
    </ligand>
</feature>
<evidence type="ECO:0000256" key="4">
    <source>
        <dbReference type="ARBA" id="ARBA00008819"/>
    </source>
</evidence>
<keyword evidence="7 9" id="KW-0464">Manganese</keyword>
<evidence type="ECO:0000259" key="15">
    <source>
        <dbReference type="Pfam" id="PF06415"/>
    </source>
</evidence>
<comment type="cofactor">
    <cofactor evidence="9">
        <name>Mn(2+)</name>
        <dbReference type="ChEBI" id="CHEBI:29035"/>
    </cofactor>
    <text evidence="9">Binds 2 manganese ions per subunit.</text>
</comment>
<evidence type="ECO:0000259" key="14">
    <source>
        <dbReference type="Pfam" id="PF01676"/>
    </source>
</evidence>
<reference evidence="17" key="1">
    <citation type="submission" date="2017-09" db="EMBL/GenBank/DDBJ databases">
        <title>Depth-based differentiation of microbial function through sediment-hosted aquifers and enrichment of novel symbionts in the deep terrestrial subsurface.</title>
        <authorList>
            <person name="Probst A.J."/>
            <person name="Ladd B."/>
            <person name="Jarett J.K."/>
            <person name="Geller-Mcgrath D.E."/>
            <person name="Sieber C.M.K."/>
            <person name="Emerson J.B."/>
            <person name="Anantharaman K."/>
            <person name="Thomas B.C."/>
            <person name="Malmstrom R."/>
            <person name="Stieglmeier M."/>
            <person name="Klingl A."/>
            <person name="Woyke T."/>
            <person name="Ryan C.M."/>
            <person name="Banfield J.F."/>
        </authorList>
    </citation>
    <scope>NUCLEOTIDE SEQUENCE [LARGE SCALE GENOMIC DNA]</scope>
</reference>
<feature type="binding site" evidence="9 12">
    <location>
        <begin position="261"/>
        <end position="264"/>
    </location>
    <ligand>
        <name>substrate</name>
    </ligand>
</feature>
<feature type="binding site" evidence="9 12">
    <location>
        <begin position="154"/>
        <end position="155"/>
    </location>
    <ligand>
        <name>substrate</name>
    </ligand>
</feature>
<dbReference type="GO" id="GO:0005829">
    <property type="term" value="C:cytosol"/>
    <property type="evidence" value="ECO:0007669"/>
    <property type="project" value="TreeGrafter"/>
</dbReference>
<comment type="similarity">
    <text evidence="4 9">Belongs to the BPG-independent phosphoglycerate mutase family.</text>
</comment>
<dbReference type="PANTHER" id="PTHR31637">
    <property type="entry name" value="2,3-BISPHOSPHOGLYCERATE-INDEPENDENT PHOSPHOGLYCERATE MUTASE"/>
    <property type="match status" value="1"/>
</dbReference>
<dbReference type="Pfam" id="PF01676">
    <property type="entry name" value="Metalloenzyme"/>
    <property type="match status" value="1"/>
</dbReference>
<evidence type="ECO:0000256" key="12">
    <source>
        <dbReference type="PIRSR" id="PIRSR001492-2"/>
    </source>
</evidence>
<dbReference type="NCBIfam" id="TIGR01307">
    <property type="entry name" value="pgm_bpd_ind"/>
    <property type="match status" value="1"/>
</dbReference>
<dbReference type="InterPro" id="IPR005995">
    <property type="entry name" value="Pgm_bpd_ind"/>
</dbReference>
<dbReference type="InterPro" id="IPR006124">
    <property type="entry name" value="Metalloenzyme"/>
</dbReference>
<dbReference type="FunFam" id="3.40.1450.10:FF:000002">
    <property type="entry name" value="2,3-bisphosphoglycerate-independent phosphoglycerate mutase"/>
    <property type="match status" value="1"/>
</dbReference>
<feature type="binding site" evidence="9 12">
    <location>
        <position position="192"/>
    </location>
    <ligand>
        <name>substrate</name>
    </ligand>
</feature>
<evidence type="ECO:0000256" key="10">
    <source>
        <dbReference type="NCBIfam" id="TIGR01307"/>
    </source>
</evidence>
<evidence type="ECO:0000256" key="2">
    <source>
        <dbReference type="ARBA" id="ARBA00002315"/>
    </source>
</evidence>
<gene>
    <name evidence="9" type="primary">gpmI</name>
    <name evidence="16" type="ORF">COS76_00845</name>
</gene>
<feature type="binding site" evidence="9 13">
    <location>
        <position position="13"/>
    </location>
    <ligand>
        <name>Mn(2+)</name>
        <dbReference type="ChEBI" id="CHEBI:29035"/>
        <label>2</label>
    </ligand>
</feature>
<feature type="domain" description="Metalloenzyme" evidence="14">
    <location>
        <begin position="5"/>
        <end position="511"/>
    </location>
</feature>
<evidence type="ECO:0000256" key="3">
    <source>
        <dbReference type="ARBA" id="ARBA00004798"/>
    </source>
</evidence>
<dbReference type="HAMAP" id="MF_01038">
    <property type="entry name" value="GpmI"/>
    <property type="match status" value="1"/>
</dbReference>
<dbReference type="GO" id="GO:0030145">
    <property type="term" value="F:manganese ion binding"/>
    <property type="evidence" value="ECO:0007669"/>
    <property type="project" value="UniProtKB-UniRule"/>
</dbReference>
<dbReference type="GO" id="GO:0004619">
    <property type="term" value="F:phosphoglycerate mutase activity"/>
    <property type="evidence" value="ECO:0007669"/>
    <property type="project" value="UniProtKB-UniRule"/>
</dbReference>
<dbReference type="GO" id="GO:0006007">
    <property type="term" value="P:glucose catabolic process"/>
    <property type="evidence" value="ECO:0007669"/>
    <property type="project" value="InterPro"/>
</dbReference>
<evidence type="ECO:0000256" key="6">
    <source>
        <dbReference type="ARBA" id="ARBA00023152"/>
    </source>
</evidence>
<dbReference type="AlphaFoldDB" id="A0A2M7AXQ6"/>
<feature type="binding site" evidence="9 13">
    <location>
        <position position="63"/>
    </location>
    <ligand>
        <name>Mn(2+)</name>
        <dbReference type="ChEBI" id="CHEBI:29035"/>
        <label>2</label>
    </ligand>
</feature>
<name>A0A2M7AXQ6_9BACT</name>
<keyword evidence="8 9" id="KW-0413">Isomerase</keyword>
<dbReference type="Gene3D" id="3.40.1450.10">
    <property type="entry name" value="BPG-independent phosphoglycerate mutase, domain B"/>
    <property type="match status" value="1"/>
</dbReference>
<dbReference type="InterPro" id="IPR011258">
    <property type="entry name" value="BPG-indep_PGM_N"/>
</dbReference>
<dbReference type="GO" id="GO:0006096">
    <property type="term" value="P:glycolytic process"/>
    <property type="evidence" value="ECO:0007669"/>
    <property type="project" value="UniProtKB-UniRule"/>
</dbReference>
<dbReference type="InterPro" id="IPR036646">
    <property type="entry name" value="PGAM_B_sf"/>
</dbReference>
<evidence type="ECO:0000256" key="13">
    <source>
        <dbReference type="PIRSR" id="PIRSR001492-3"/>
    </source>
</evidence>
<feature type="binding site" evidence="9 13">
    <location>
        <position position="461"/>
    </location>
    <ligand>
        <name>Mn(2+)</name>
        <dbReference type="ChEBI" id="CHEBI:29035"/>
        <label>1</label>
    </ligand>
</feature>
<dbReference type="Proteomes" id="UP000228775">
    <property type="component" value="Unassembled WGS sequence"/>
</dbReference>
<dbReference type="UniPathway" id="UPA00109">
    <property type="reaction ID" value="UER00186"/>
</dbReference>
<evidence type="ECO:0000256" key="11">
    <source>
        <dbReference type="PIRSR" id="PIRSR001492-1"/>
    </source>
</evidence>
<accession>A0A2M7AXQ6</accession>
<dbReference type="EC" id="5.4.2.12" evidence="9 10"/>
<comment type="pathway">
    <text evidence="3 9">Carbohydrate degradation; glycolysis; pyruvate from D-glyceraldehyde 3-phosphate: step 3/5.</text>
</comment>
<sequence length="521" mass="57896">MQIKKPVLLIILDGLGLAPASRGNAVSLAKMPFFNKLITLYPTQSLRASGEAVGLSYNESGNSEVGHLNLGAGKIVWQNLPKIDHSIVNGDFFRNEVFKEAIEKARAQHSKLHLLGLASNGGVHSSITHLYSLLELAAQENFKDVYLHLFLDGRDTAFNTGLDFLKDVLKKIKKLSVGKIASLSGRFWAMDRDNQWSRVEKAYLTLTKGEGKSSDNPLKTIEESYQQKIYDEELEPTVILENNKPVSLIGEGDAVIFFNYRADRARELTRAFVNDEFKGFKREKIKNLFFVTMTEYEKDLPVKIAFPKDLIEYPLARIISDLDLFQFHIAETQKYPHVTYFFNGGKEESFLKEERILIPSLPIANFADQPEMSAPAVGQKVLEALANDKYSFIIVNFANPDMVGHTGNLQAVIKCLEILDSILGEIVPLALTKNWTVLVTADHGNAEQMIDLKTGEINKEHTTNPVPFIVVEKGKEGKSLIASLDQLAAVTPSGILADVAPTILKIMGIEKPKDITGIALL</sequence>
<feature type="binding site" evidence="9 13">
    <location>
        <position position="443"/>
    </location>
    <ligand>
        <name>Mn(2+)</name>
        <dbReference type="ChEBI" id="CHEBI:29035"/>
        <label>2</label>
    </ligand>
</feature>
<feature type="active site" description="Phosphoserine intermediate" evidence="9 11">
    <location>
        <position position="63"/>
    </location>
</feature>
<dbReference type="PANTHER" id="PTHR31637:SF0">
    <property type="entry name" value="2,3-BISPHOSPHOGLYCERATE-INDEPENDENT PHOSPHOGLYCERATE MUTASE"/>
    <property type="match status" value="1"/>
</dbReference>
<comment type="function">
    <text evidence="2 9">Catalyzes the interconversion of 2-phosphoglycerate and 3-phosphoglycerate.</text>
</comment>
<feature type="binding site" evidence="9 13">
    <location>
        <position position="401"/>
    </location>
    <ligand>
        <name>Mn(2+)</name>
        <dbReference type="ChEBI" id="CHEBI:29035"/>
        <label>1</label>
    </ligand>
</feature>
<evidence type="ECO:0000256" key="1">
    <source>
        <dbReference type="ARBA" id="ARBA00000370"/>
    </source>
</evidence>
<dbReference type="SUPFAM" id="SSF53649">
    <property type="entry name" value="Alkaline phosphatase-like"/>
    <property type="match status" value="1"/>
</dbReference>
<dbReference type="CDD" id="cd16010">
    <property type="entry name" value="iPGM"/>
    <property type="match status" value="1"/>
</dbReference>
<evidence type="ECO:0000256" key="8">
    <source>
        <dbReference type="ARBA" id="ARBA00023235"/>
    </source>
</evidence>
<evidence type="ECO:0000256" key="9">
    <source>
        <dbReference type="HAMAP-Rule" id="MF_01038"/>
    </source>
</evidence>
<comment type="caution">
    <text evidence="16">The sequence shown here is derived from an EMBL/GenBank/DDBJ whole genome shotgun (WGS) entry which is preliminary data.</text>
</comment>
<dbReference type="EMBL" id="PEVY01000018">
    <property type="protein sequence ID" value="PIU75417.1"/>
    <property type="molecule type" value="Genomic_DNA"/>
</dbReference>
<feature type="domain" description="BPG-independent PGAM N-terminal" evidence="15">
    <location>
        <begin position="83"/>
        <end position="298"/>
    </location>
</feature>
<organism evidence="16 17">
    <name type="scientific">Candidatus Portnoybacteria bacterium CG06_land_8_20_14_3_00_39_12</name>
    <dbReference type="NCBI Taxonomy" id="1974809"/>
    <lineage>
        <taxon>Bacteria</taxon>
        <taxon>Candidatus Portnoyibacteriota</taxon>
    </lineage>
</organism>
<dbReference type="SUPFAM" id="SSF64158">
    <property type="entry name" value="2,3-Bisphosphoglycerate-independent phosphoglycerate mutase, substrate-binding domain"/>
    <property type="match status" value="1"/>
</dbReference>
<evidence type="ECO:0000313" key="17">
    <source>
        <dbReference type="Proteomes" id="UP000228775"/>
    </source>
</evidence>
<comment type="catalytic activity">
    <reaction evidence="1 9">
        <text>(2R)-2-phosphoglycerate = (2R)-3-phosphoglycerate</text>
        <dbReference type="Rhea" id="RHEA:15901"/>
        <dbReference type="ChEBI" id="CHEBI:58272"/>
        <dbReference type="ChEBI" id="CHEBI:58289"/>
        <dbReference type="EC" id="5.4.2.12"/>
    </reaction>
</comment>
<evidence type="ECO:0000313" key="16">
    <source>
        <dbReference type="EMBL" id="PIU75417.1"/>
    </source>
</evidence>
<evidence type="ECO:0000256" key="5">
    <source>
        <dbReference type="ARBA" id="ARBA00022723"/>
    </source>
</evidence>
<protein>
    <recommendedName>
        <fullName evidence="9 10">2,3-bisphosphoglycerate-independent phosphoglycerate mutase</fullName>
        <shortName evidence="9">BPG-independent PGAM</shortName>
        <shortName evidence="9">Phosphoglyceromutase</shortName>
        <shortName evidence="9">iPGM</shortName>
        <ecNumber evidence="9 10">5.4.2.12</ecNumber>
    </recommendedName>
</protein>
<feature type="binding site" evidence="9 12">
    <location>
        <position position="186"/>
    </location>
    <ligand>
        <name>substrate</name>
    </ligand>
</feature>
<keyword evidence="6 9" id="KW-0324">Glycolysis</keyword>
<proteinExistence type="inferred from homology"/>
<dbReference type="Pfam" id="PF06415">
    <property type="entry name" value="iPGM_N"/>
    <property type="match status" value="1"/>
</dbReference>
<dbReference type="Gene3D" id="3.40.720.10">
    <property type="entry name" value="Alkaline Phosphatase, subunit A"/>
    <property type="match status" value="1"/>
</dbReference>
<keyword evidence="5 9" id="KW-0479">Metal-binding</keyword>
<dbReference type="PIRSF" id="PIRSF001492">
    <property type="entry name" value="IPGAM"/>
    <property type="match status" value="1"/>
</dbReference>